<dbReference type="GeneID" id="10494038"/>
<evidence type="ECO:0000256" key="1">
    <source>
        <dbReference type="ARBA" id="ARBA00023002"/>
    </source>
</evidence>
<keyword evidence="4" id="KW-1185">Reference proteome</keyword>
<dbReference type="InterPro" id="IPR006076">
    <property type="entry name" value="FAD-dep_OxRdtase"/>
</dbReference>
<dbReference type="InterPro" id="IPR036188">
    <property type="entry name" value="FAD/NAD-bd_sf"/>
</dbReference>
<organism evidence="3 4">
    <name type="scientific">Metallosphaera cuprina (strain Ar-4)</name>
    <dbReference type="NCBI Taxonomy" id="1006006"/>
    <lineage>
        <taxon>Archaea</taxon>
        <taxon>Thermoproteota</taxon>
        <taxon>Thermoprotei</taxon>
        <taxon>Sulfolobales</taxon>
        <taxon>Sulfolobaceae</taxon>
        <taxon>Metallosphaera</taxon>
    </lineage>
</organism>
<dbReference type="PANTHER" id="PTHR13847:SF287">
    <property type="entry name" value="FAD-DEPENDENT OXIDOREDUCTASE DOMAIN-CONTAINING PROTEIN 1"/>
    <property type="match status" value="1"/>
</dbReference>
<keyword evidence="1" id="KW-0560">Oxidoreductase</keyword>
<dbReference type="Pfam" id="PF01266">
    <property type="entry name" value="DAO"/>
    <property type="match status" value="1"/>
</dbReference>
<dbReference type="GO" id="GO:0016491">
    <property type="term" value="F:oxidoreductase activity"/>
    <property type="evidence" value="ECO:0007669"/>
    <property type="project" value="UniProtKB-KW"/>
</dbReference>
<dbReference type="STRING" id="1006006.Mcup_1850"/>
<dbReference type="EMBL" id="CP002656">
    <property type="protein sequence ID" value="AEB95952.1"/>
    <property type="molecule type" value="Genomic_DNA"/>
</dbReference>
<dbReference type="SUPFAM" id="SSF51905">
    <property type="entry name" value="FAD/NAD(P)-binding domain"/>
    <property type="match status" value="1"/>
</dbReference>
<accession>F4G165</accession>
<evidence type="ECO:0000259" key="2">
    <source>
        <dbReference type="Pfam" id="PF01266"/>
    </source>
</evidence>
<dbReference type="KEGG" id="mcn:Mcup_1850"/>
<dbReference type="GO" id="GO:0005737">
    <property type="term" value="C:cytoplasm"/>
    <property type="evidence" value="ECO:0007669"/>
    <property type="project" value="TreeGrafter"/>
</dbReference>
<name>F4G165_METCR</name>
<evidence type="ECO:0000313" key="4">
    <source>
        <dbReference type="Proteomes" id="UP000007812"/>
    </source>
</evidence>
<proteinExistence type="predicted"/>
<dbReference type="HOGENOM" id="CLU_007884_4_1_2"/>
<protein>
    <submittedName>
        <fullName evidence="3">FAD dependent oxidoreductase</fullName>
    </submittedName>
</protein>
<evidence type="ECO:0000313" key="3">
    <source>
        <dbReference type="EMBL" id="AEB95952.1"/>
    </source>
</evidence>
<dbReference type="RefSeq" id="WP_013738450.1">
    <property type="nucleotide sequence ID" value="NC_015435.1"/>
</dbReference>
<dbReference type="PANTHER" id="PTHR13847">
    <property type="entry name" value="SARCOSINE DEHYDROGENASE-RELATED"/>
    <property type="match status" value="1"/>
</dbReference>
<dbReference type="Gene3D" id="3.30.9.10">
    <property type="entry name" value="D-Amino Acid Oxidase, subunit A, domain 2"/>
    <property type="match status" value="1"/>
</dbReference>
<reference evidence="3 4" key="1">
    <citation type="journal article" date="2011" name="J. Bacteriol.">
        <title>Complete genome sequence of Metallosphaera cuprina, a metal sulfide-oxidizing archaeon from a hot spring.</title>
        <authorList>
            <person name="Liu L.J."/>
            <person name="You X.Y."/>
            <person name="Zheng H."/>
            <person name="Wang S."/>
            <person name="Jiang C.Y."/>
            <person name="Liu S.J."/>
        </authorList>
    </citation>
    <scope>NUCLEOTIDE SEQUENCE [LARGE SCALE GENOMIC DNA]</scope>
    <source>
        <strain evidence="3 4">Ar-4</strain>
    </source>
</reference>
<gene>
    <name evidence="3" type="ordered locus">Mcup_1850</name>
</gene>
<dbReference type="AlphaFoldDB" id="F4G165"/>
<dbReference type="PATRIC" id="fig|1006006.8.peg.1855"/>
<dbReference type="Gene3D" id="3.50.50.60">
    <property type="entry name" value="FAD/NAD(P)-binding domain"/>
    <property type="match status" value="1"/>
</dbReference>
<feature type="domain" description="FAD dependent oxidoreductase" evidence="2">
    <location>
        <begin position="5"/>
        <end position="339"/>
    </location>
</feature>
<dbReference type="eggNOG" id="arCOG00755">
    <property type="taxonomic scope" value="Archaea"/>
</dbReference>
<dbReference type="Proteomes" id="UP000007812">
    <property type="component" value="Chromosome"/>
</dbReference>
<sequence length="369" mass="41992">MEMNVVILGAGSHGVSLAYHLVKKGEKNVTIVERQRINYGSSGRNAGRFRYHFYTKENVEFAKDAIPYLLQLCRRLPLNPICMRTGYVWVLEDQRISEVIKKMDSLWRSLGVGGRFLNCSELDYLKSESECYLAPQDGSFHHDYLTFGMLEDIKNSVKIVYGDANKLIVSGGRISGVRIENNVINADVVTVTLGAWSGKFMAENGIRVPIEPEKKEIFITEDIRYRVKPLVITPSTYFSHTLKGEIIGGVEDTRERGFLDLDVSLGRMTLFLKDVRRLVKGAEGIRVLRGWAGYYEMTPDHSHIMGYSNEWPEGLYIDAGYSGHGMMFSPYSGKIMADLILDDEKNKFIDVFSPDRFNLNRLIDERMVI</sequence>